<dbReference type="GO" id="GO:0008360">
    <property type="term" value="P:regulation of cell shape"/>
    <property type="evidence" value="ECO:0007669"/>
    <property type="project" value="UniProtKB-UniRule"/>
</dbReference>
<dbReference type="Proteomes" id="UP000266183">
    <property type="component" value="Chromosome"/>
</dbReference>
<dbReference type="SUPFAM" id="SSF141523">
    <property type="entry name" value="L,D-transpeptidase catalytic domain-like"/>
    <property type="match status" value="1"/>
</dbReference>
<dbReference type="SUPFAM" id="SSF47090">
    <property type="entry name" value="PGBD-like"/>
    <property type="match status" value="1"/>
</dbReference>
<dbReference type="GO" id="GO:0071555">
    <property type="term" value="P:cell wall organization"/>
    <property type="evidence" value="ECO:0007669"/>
    <property type="project" value="UniProtKB-UniRule"/>
</dbReference>
<protein>
    <submittedName>
        <fullName evidence="9">Murein L,D-transpeptidase</fullName>
    </submittedName>
</protein>
<feature type="active site" description="Proton donor/acceptor" evidence="7">
    <location>
        <position position="438"/>
    </location>
</feature>
<evidence type="ECO:0000259" key="8">
    <source>
        <dbReference type="PROSITE" id="PS52029"/>
    </source>
</evidence>
<evidence type="ECO:0000256" key="1">
    <source>
        <dbReference type="ARBA" id="ARBA00004752"/>
    </source>
</evidence>
<dbReference type="Pfam" id="PF20142">
    <property type="entry name" value="Scaffold"/>
    <property type="match status" value="1"/>
</dbReference>
<dbReference type="InterPro" id="IPR036366">
    <property type="entry name" value="PGBDSf"/>
</dbReference>
<dbReference type="GO" id="GO:0009252">
    <property type="term" value="P:peptidoglycan biosynthetic process"/>
    <property type="evidence" value="ECO:0007669"/>
    <property type="project" value="UniProtKB-UniPathway"/>
</dbReference>
<name>A0A385SQA8_9BACT</name>
<dbReference type="KEGG" id="chk:D4L85_18665"/>
<dbReference type="RefSeq" id="WP_119755724.1">
    <property type="nucleotide sequence ID" value="NZ_CP032382.1"/>
</dbReference>
<dbReference type="PROSITE" id="PS52029">
    <property type="entry name" value="LD_TPASE"/>
    <property type="match status" value="1"/>
</dbReference>
<dbReference type="InterPro" id="IPR005490">
    <property type="entry name" value="LD_TPept_cat_dom"/>
</dbReference>
<dbReference type="EMBL" id="CP032382">
    <property type="protein sequence ID" value="AYB32471.1"/>
    <property type="molecule type" value="Genomic_DNA"/>
</dbReference>
<reference evidence="10" key="1">
    <citation type="submission" date="2018-09" db="EMBL/GenBank/DDBJ databases">
        <title>Chryseolinea sp. KIS68-18 isolated from soil.</title>
        <authorList>
            <person name="Weon H.-Y."/>
            <person name="Kwon S.-W."/>
            <person name="Lee S.A."/>
        </authorList>
    </citation>
    <scope>NUCLEOTIDE SEQUENCE [LARGE SCALE GENOMIC DNA]</scope>
    <source>
        <strain evidence="10">KIS68-18</strain>
    </source>
</reference>
<feature type="domain" description="L,D-TPase catalytic" evidence="8">
    <location>
        <begin position="328"/>
        <end position="485"/>
    </location>
</feature>
<dbReference type="PANTHER" id="PTHR41533">
    <property type="entry name" value="L,D-TRANSPEPTIDASE HI_1667-RELATED"/>
    <property type="match status" value="1"/>
</dbReference>
<comment type="similarity">
    <text evidence="2">Belongs to the YkuD family.</text>
</comment>
<proteinExistence type="inferred from homology"/>
<dbReference type="UniPathway" id="UPA00219"/>
<dbReference type="GO" id="GO:0004180">
    <property type="term" value="F:carboxypeptidase activity"/>
    <property type="evidence" value="ECO:0007669"/>
    <property type="project" value="UniProtKB-ARBA"/>
</dbReference>
<keyword evidence="6 7" id="KW-0961">Cell wall biogenesis/degradation</keyword>
<keyword evidence="5 7" id="KW-0573">Peptidoglycan synthesis</keyword>
<evidence type="ECO:0000256" key="3">
    <source>
        <dbReference type="ARBA" id="ARBA00022679"/>
    </source>
</evidence>
<dbReference type="InterPro" id="IPR038063">
    <property type="entry name" value="Transpep_catalytic_dom"/>
</dbReference>
<dbReference type="InterPro" id="IPR002477">
    <property type="entry name" value="Peptidoglycan-bd-like"/>
</dbReference>
<dbReference type="CDD" id="cd16913">
    <property type="entry name" value="YkuD_like"/>
    <property type="match status" value="1"/>
</dbReference>
<dbReference type="InterPro" id="IPR045380">
    <property type="entry name" value="LD_TPept_scaffold_dom"/>
</dbReference>
<evidence type="ECO:0000256" key="2">
    <source>
        <dbReference type="ARBA" id="ARBA00005992"/>
    </source>
</evidence>
<comment type="pathway">
    <text evidence="1 7">Cell wall biogenesis; peptidoglycan biosynthesis.</text>
</comment>
<dbReference type="OrthoDB" id="9778545at2"/>
<gene>
    <name evidence="9" type="ORF">D4L85_18665</name>
</gene>
<dbReference type="Gene3D" id="2.40.440.10">
    <property type="entry name" value="L,D-transpeptidase catalytic domain-like"/>
    <property type="match status" value="1"/>
</dbReference>
<dbReference type="AlphaFoldDB" id="A0A385SQA8"/>
<organism evidence="9 10">
    <name type="scientific">Chryseolinea soli</name>
    <dbReference type="NCBI Taxonomy" id="2321403"/>
    <lineage>
        <taxon>Bacteria</taxon>
        <taxon>Pseudomonadati</taxon>
        <taxon>Bacteroidota</taxon>
        <taxon>Cytophagia</taxon>
        <taxon>Cytophagales</taxon>
        <taxon>Fulvivirgaceae</taxon>
        <taxon>Chryseolinea</taxon>
    </lineage>
</organism>
<keyword evidence="3" id="KW-0808">Transferase</keyword>
<dbReference type="InterPro" id="IPR036365">
    <property type="entry name" value="PGBD-like_sf"/>
</dbReference>
<evidence type="ECO:0000256" key="5">
    <source>
        <dbReference type="ARBA" id="ARBA00022984"/>
    </source>
</evidence>
<accession>A0A385SQA8</accession>
<evidence type="ECO:0000313" key="10">
    <source>
        <dbReference type="Proteomes" id="UP000266183"/>
    </source>
</evidence>
<dbReference type="Gene3D" id="1.10.101.10">
    <property type="entry name" value="PGBD-like superfamily/PGBD"/>
    <property type="match status" value="1"/>
</dbReference>
<dbReference type="InterPro" id="IPR052905">
    <property type="entry name" value="LD-transpeptidase_YkuD-like"/>
</dbReference>
<dbReference type="Pfam" id="PF01471">
    <property type="entry name" value="PG_binding_1"/>
    <property type="match status" value="1"/>
</dbReference>
<dbReference type="Pfam" id="PF03734">
    <property type="entry name" value="YkuD"/>
    <property type="match status" value="1"/>
</dbReference>
<keyword evidence="10" id="KW-1185">Reference proteome</keyword>
<keyword evidence="4 7" id="KW-0133">Cell shape</keyword>
<evidence type="ECO:0000313" key="9">
    <source>
        <dbReference type="EMBL" id="AYB32471.1"/>
    </source>
</evidence>
<evidence type="ECO:0000256" key="6">
    <source>
        <dbReference type="ARBA" id="ARBA00023316"/>
    </source>
</evidence>
<dbReference type="GO" id="GO:0016740">
    <property type="term" value="F:transferase activity"/>
    <property type="evidence" value="ECO:0007669"/>
    <property type="project" value="UniProtKB-KW"/>
</dbReference>
<sequence length="536" mass="61444">MKKLPLLVFLAVCFGGCKETSHLTDQAGADSLRQQKMQDAELVAGNFSDQTSFHFDSSALLSFVKKYPDFASYAGDLEKFYRARGYSYAWYDRRGLIEQATGLFNRIQNLNDDGLTKSLPYIRMFQALMDDRDTLLQREPMNAEAELMLTSQYFSFARHVWQGIGEDETRKLEWYLPRKKLDLKTLMDSLLLHSSGHPFVAREPVYRQYALLKSYLKKYRDIESAGGWKPISPEKKSYHKGDSSIAVRQIRKRLFVSGEYGGDTTSLLFTEDLEAAVKSFQESRGANDDGIVGTGMIREMNIPVGDIVEKIVVNMERCRWVPERMDGDYMVVNIPSFKLYVYQSDSLVWDMNIVAGQVLHQTVIFTGDLKYIVFSPYWNVPTSILQNEIMPGIQSDPDYLEKHNMERVGNMVRQKPGPRNSLGLVKFLFPNSYSIYFHDTPSKSLFSKDNRAFSHGCVRLAEPKKLAQYLLRNDPEWTSAKIDASMNSGQEKYVTLKKTVPVLIAYLTAFVGRDGKLNLRNDVYNMDTRLGQMMFQ</sequence>
<evidence type="ECO:0000256" key="4">
    <source>
        <dbReference type="ARBA" id="ARBA00022960"/>
    </source>
</evidence>
<feature type="active site" description="Nucleophile" evidence="7">
    <location>
        <position position="457"/>
    </location>
</feature>
<dbReference type="PANTHER" id="PTHR41533:SF2">
    <property type="entry name" value="BLR7131 PROTEIN"/>
    <property type="match status" value="1"/>
</dbReference>
<evidence type="ECO:0000256" key="7">
    <source>
        <dbReference type="PROSITE-ProRule" id="PRU01373"/>
    </source>
</evidence>